<evidence type="ECO:0000256" key="4">
    <source>
        <dbReference type="ARBA" id="ARBA00022475"/>
    </source>
</evidence>
<accession>A0A1S8KZZ8</accession>
<name>A0A1S8KZZ8_9CLOT</name>
<evidence type="ECO:0000256" key="5">
    <source>
        <dbReference type="ARBA" id="ARBA00022692"/>
    </source>
</evidence>
<dbReference type="AlphaFoldDB" id="A0A1S8KZZ8"/>
<dbReference type="GO" id="GO:0055085">
    <property type="term" value="P:transmembrane transport"/>
    <property type="evidence" value="ECO:0007669"/>
    <property type="project" value="TreeGrafter"/>
</dbReference>
<keyword evidence="7" id="KW-0472">Membrane</keyword>
<keyword evidence="5" id="KW-0812">Transmembrane</keyword>
<reference evidence="8 9" key="1">
    <citation type="submission" date="2022-04" db="EMBL/GenBank/DDBJ databases">
        <title>Genome sequence of C. roseum typestrain.</title>
        <authorList>
            <person name="Poehlein A."/>
            <person name="Schoch T."/>
            <person name="Duerre P."/>
            <person name="Daniel R."/>
        </authorList>
    </citation>
    <scope>NUCLEOTIDE SEQUENCE [LARGE SCALE GENOMIC DNA]</scope>
    <source>
        <strain evidence="8 9">DSM 7320</strain>
    </source>
</reference>
<keyword evidence="3" id="KW-0813">Transport</keyword>
<keyword evidence="9" id="KW-1185">Reference proteome</keyword>
<keyword evidence="4" id="KW-1003">Cell membrane</keyword>
<gene>
    <name evidence="8" type="ORF">CROST_021470</name>
</gene>
<evidence type="ECO:0000256" key="1">
    <source>
        <dbReference type="ARBA" id="ARBA00004651"/>
    </source>
</evidence>
<evidence type="ECO:0000256" key="6">
    <source>
        <dbReference type="ARBA" id="ARBA00022989"/>
    </source>
</evidence>
<dbReference type="Proteomes" id="UP000190951">
    <property type="component" value="Chromosome"/>
</dbReference>
<dbReference type="EMBL" id="CP096983">
    <property type="protein sequence ID" value="URZ11430.1"/>
    <property type="molecule type" value="Genomic_DNA"/>
</dbReference>
<proteinExistence type="inferred from homology"/>
<dbReference type="GO" id="GO:0005886">
    <property type="term" value="C:plasma membrane"/>
    <property type="evidence" value="ECO:0007669"/>
    <property type="project" value="UniProtKB-SubCell"/>
</dbReference>
<evidence type="ECO:0000256" key="7">
    <source>
        <dbReference type="ARBA" id="ARBA00023136"/>
    </source>
</evidence>
<keyword evidence="6" id="KW-1133">Transmembrane helix</keyword>
<protein>
    <submittedName>
        <fullName evidence="8">Uncharacterized protein</fullName>
    </submittedName>
</protein>
<dbReference type="Pfam" id="PF01594">
    <property type="entry name" value="AI-2E_transport"/>
    <property type="match status" value="1"/>
</dbReference>
<comment type="similarity">
    <text evidence="2">Belongs to the autoinducer-2 exporter (AI-2E) (TC 2.A.86) family.</text>
</comment>
<evidence type="ECO:0000256" key="2">
    <source>
        <dbReference type="ARBA" id="ARBA00009773"/>
    </source>
</evidence>
<sequence>MKMKKIYKYIILVIAFILAYVLIYFLFKKVKILSEIMYIIIVSFLIAYTIKPFHRYIVRKGVSSRKSAAFLLGSLTLVCIVFMFFLVPSIVKETLNINITKHEIQYYIDFLNKKLKYTLKGVAGETLIVTIYSKFNNELREIVSKLFNFVVSFGKNIVDIAIVPIIAYYFLADGDNISNKILVIFPLNYRNLVKKIMNDVDNVLSKYNVTQIILSTFVGILTFIILIVFNVDYPIILSIVNGLLNIVPYFGPIFGALPAVIIAFLKSTKVGIYTTVCLYVVQIIEGNIIAPKITSDSIDIHPLIVIILLITGEKIAGFWGMILAIPVGVIIKVVYEDLNYYLF</sequence>
<organism evidence="8 9">
    <name type="scientific">Clostridium felsineum</name>
    <dbReference type="NCBI Taxonomy" id="36839"/>
    <lineage>
        <taxon>Bacteria</taxon>
        <taxon>Bacillati</taxon>
        <taxon>Bacillota</taxon>
        <taxon>Clostridia</taxon>
        <taxon>Eubacteriales</taxon>
        <taxon>Clostridiaceae</taxon>
        <taxon>Clostridium</taxon>
    </lineage>
</organism>
<dbReference type="KEGG" id="crw:CROST_021470"/>
<dbReference type="PANTHER" id="PTHR21716">
    <property type="entry name" value="TRANSMEMBRANE PROTEIN"/>
    <property type="match status" value="1"/>
</dbReference>
<dbReference type="STRING" id="84029.CROST_36470"/>
<comment type="subcellular location">
    <subcellularLocation>
        <location evidence="1">Cell membrane</location>
        <topology evidence="1">Multi-pass membrane protein</topology>
    </subcellularLocation>
</comment>
<dbReference type="PANTHER" id="PTHR21716:SF53">
    <property type="entry name" value="PERMEASE PERM-RELATED"/>
    <property type="match status" value="1"/>
</dbReference>
<evidence type="ECO:0000313" key="9">
    <source>
        <dbReference type="Proteomes" id="UP000190951"/>
    </source>
</evidence>
<dbReference type="InterPro" id="IPR002549">
    <property type="entry name" value="AI-2E-like"/>
</dbReference>
<evidence type="ECO:0000256" key="3">
    <source>
        <dbReference type="ARBA" id="ARBA00022448"/>
    </source>
</evidence>
<evidence type="ECO:0000313" key="8">
    <source>
        <dbReference type="EMBL" id="URZ11430.1"/>
    </source>
</evidence>